<dbReference type="GO" id="GO:0009094">
    <property type="term" value="P:L-phenylalanine biosynthetic process"/>
    <property type="evidence" value="ECO:0007669"/>
    <property type="project" value="UniProtKB-UniPathway"/>
</dbReference>
<dbReference type="GO" id="GO:0004664">
    <property type="term" value="F:prephenate dehydratase activity"/>
    <property type="evidence" value="ECO:0007669"/>
    <property type="project" value="UniProtKB-EC"/>
</dbReference>
<dbReference type="Pfam" id="PF00800">
    <property type="entry name" value="PDT"/>
    <property type="match status" value="1"/>
</dbReference>
<evidence type="ECO:0000256" key="5">
    <source>
        <dbReference type="ARBA" id="ARBA00023222"/>
    </source>
</evidence>
<keyword evidence="4" id="KW-0057">Aromatic amino acid biosynthesis</keyword>
<proteinExistence type="predicted"/>
<keyword evidence="12" id="KW-1185">Reference proteome</keyword>
<name>A0A1N7KHT8_9GAMM</name>
<dbReference type="CDD" id="cd04905">
    <property type="entry name" value="ACT_CM-PDT"/>
    <property type="match status" value="1"/>
</dbReference>
<dbReference type="GO" id="GO:0005737">
    <property type="term" value="C:cytoplasm"/>
    <property type="evidence" value="ECO:0007669"/>
    <property type="project" value="TreeGrafter"/>
</dbReference>
<dbReference type="PROSITE" id="PS00857">
    <property type="entry name" value="PREPHENATE_DEHYDR_1"/>
    <property type="match status" value="1"/>
</dbReference>
<evidence type="ECO:0000259" key="9">
    <source>
        <dbReference type="PROSITE" id="PS51171"/>
    </source>
</evidence>
<dbReference type="Gene3D" id="3.30.70.260">
    <property type="match status" value="1"/>
</dbReference>
<keyword evidence="6" id="KW-0456">Lyase</keyword>
<reference evidence="12" key="1">
    <citation type="submission" date="2017-01" db="EMBL/GenBank/DDBJ databases">
        <authorList>
            <person name="Varghese N."/>
            <person name="Submissions S."/>
        </authorList>
    </citation>
    <scope>NUCLEOTIDE SEQUENCE [LARGE SCALE GENOMIC DNA]</scope>
    <source>
        <strain evidence="12">DSM 22306</strain>
    </source>
</reference>
<evidence type="ECO:0000256" key="3">
    <source>
        <dbReference type="ARBA" id="ARBA00022605"/>
    </source>
</evidence>
<dbReference type="PROSITE" id="PS51171">
    <property type="entry name" value="PREPHENATE_DEHYDR_3"/>
    <property type="match status" value="1"/>
</dbReference>
<evidence type="ECO:0000313" key="12">
    <source>
        <dbReference type="Proteomes" id="UP000185999"/>
    </source>
</evidence>
<gene>
    <name evidence="11" type="ORF">SAMN05421760_102456</name>
</gene>
<sequence>MSTNTIAYQGHKGAYSHLACRHVYPEMEAFACGSFVEAMFMVERGDAQLAMIPLENSTAGRVEEIYRLMPKTQLHIISEHFEPVNHCLLAKRGTKIEELRKVSSHPQALAQCDNNTKRLGLTPIASLDTAGAAEALLTMEEPGHAAIASSLAAELYDLDILKDNFQDKTGNTTRFVILAKESHMPKLEPGITFITTIMFTVRNLPAALYKGLGGFATNGVNMVKLESYLASDTMQAASFHLDVEGHPDQKSMQYALQELDFFAKEVRIIGTYVAHPFRLKQNQKIEL</sequence>
<dbReference type="Proteomes" id="UP000185999">
    <property type="component" value="Unassembled WGS sequence"/>
</dbReference>
<dbReference type="InterPro" id="IPR018528">
    <property type="entry name" value="Preph_deHydtase_CS"/>
</dbReference>
<dbReference type="PANTHER" id="PTHR21022:SF19">
    <property type="entry name" value="PREPHENATE DEHYDRATASE-RELATED"/>
    <property type="match status" value="1"/>
</dbReference>
<dbReference type="OrthoDB" id="9802281at2"/>
<dbReference type="RefSeq" id="WP_054343377.1">
    <property type="nucleotide sequence ID" value="NZ_FTOE01000002.1"/>
</dbReference>
<keyword evidence="3" id="KW-0028">Amino-acid biosynthesis</keyword>
<dbReference type="Gene3D" id="3.40.190.10">
    <property type="entry name" value="Periplasmic binding protein-like II"/>
    <property type="match status" value="2"/>
</dbReference>
<dbReference type="EMBL" id="FTOE01000002">
    <property type="protein sequence ID" value="SIS61145.1"/>
    <property type="molecule type" value="Genomic_DNA"/>
</dbReference>
<dbReference type="PANTHER" id="PTHR21022">
    <property type="entry name" value="PREPHENATE DEHYDRATASE P PROTEIN"/>
    <property type="match status" value="1"/>
</dbReference>
<dbReference type="CDD" id="cd13631">
    <property type="entry name" value="PBP2_Ct-PDT_like"/>
    <property type="match status" value="1"/>
</dbReference>
<accession>A0A1N7KHT8</accession>
<protein>
    <recommendedName>
        <fullName evidence="2">prephenate dehydratase</fullName>
        <ecNumber evidence="2">4.2.1.51</ecNumber>
    </recommendedName>
</protein>
<keyword evidence="5" id="KW-0584">Phenylalanine biosynthesis</keyword>
<dbReference type="EC" id="4.2.1.51" evidence="2"/>
<evidence type="ECO:0000313" key="11">
    <source>
        <dbReference type="EMBL" id="SIS61145.1"/>
    </source>
</evidence>
<feature type="domain" description="ACT" evidence="10">
    <location>
        <begin position="196"/>
        <end position="271"/>
    </location>
</feature>
<evidence type="ECO:0000259" key="10">
    <source>
        <dbReference type="PROSITE" id="PS51671"/>
    </source>
</evidence>
<dbReference type="SUPFAM" id="SSF55021">
    <property type="entry name" value="ACT-like"/>
    <property type="match status" value="1"/>
</dbReference>
<evidence type="ECO:0000256" key="1">
    <source>
        <dbReference type="ARBA" id="ARBA00004741"/>
    </source>
</evidence>
<feature type="domain" description="Prephenate dehydratase" evidence="9">
    <location>
        <begin position="5"/>
        <end position="180"/>
    </location>
</feature>
<comment type="catalytic activity">
    <reaction evidence="7">
        <text>prephenate + H(+) = 3-phenylpyruvate + CO2 + H2O</text>
        <dbReference type="Rhea" id="RHEA:21648"/>
        <dbReference type="ChEBI" id="CHEBI:15377"/>
        <dbReference type="ChEBI" id="CHEBI:15378"/>
        <dbReference type="ChEBI" id="CHEBI:16526"/>
        <dbReference type="ChEBI" id="CHEBI:18005"/>
        <dbReference type="ChEBI" id="CHEBI:29934"/>
        <dbReference type="EC" id="4.2.1.51"/>
    </reaction>
</comment>
<feature type="site" description="Essential for prephenate dehydratase activity" evidence="8">
    <location>
        <position position="173"/>
    </location>
</feature>
<evidence type="ECO:0000256" key="7">
    <source>
        <dbReference type="ARBA" id="ARBA00047848"/>
    </source>
</evidence>
<dbReference type="PIRSF" id="PIRSF001500">
    <property type="entry name" value="Chor_mut_pdt_Ppr"/>
    <property type="match status" value="1"/>
</dbReference>
<dbReference type="InterPro" id="IPR045865">
    <property type="entry name" value="ACT-like_dom_sf"/>
</dbReference>
<dbReference type="UniPathway" id="UPA00121">
    <property type="reaction ID" value="UER00345"/>
</dbReference>
<dbReference type="InterPro" id="IPR002912">
    <property type="entry name" value="ACT_dom"/>
</dbReference>
<dbReference type="NCBIfam" id="NF008866">
    <property type="entry name" value="PRK11899.1"/>
    <property type="match status" value="1"/>
</dbReference>
<dbReference type="PROSITE" id="PS51671">
    <property type="entry name" value="ACT"/>
    <property type="match status" value="1"/>
</dbReference>
<dbReference type="SUPFAM" id="SSF53850">
    <property type="entry name" value="Periplasmic binding protein-like II"/>
    <property type="match status" value="1"/>
</dbReference>
<dbReference type="InterPro" id="IPR008242">
    <property type="entry name" value="Chor_mutase/pphenate_deHydtase"/>
</dbReference>
<dbReference type="STRING" id="619304.SAMN05421760_102456"/>
<organism evidence="11 12">
    <name type="scientific">Neptunomonas antarctica</name>
    <dbReference type="NCBI Taxonomy" id="619304"/>
    <lineage>
        <taxon>Bacteria</taxon>
        <taxon>Pseudomonadati</taxon>
        <taxon>Pseudomonadota</taxon>
        <taxon>Gammaproteobacteria</taxon>
        <taxon>Oceanospirillales</taxon>
        <taxon>Oceanospirillaceae</taxon>
        <taxon>Neptunomonas</taxon>
    </lineage>
</organism>
<evidence type="ECO:0000256" key="6">
    <source>
        <dbReference type="ARBA" id="ARBA00023239"/>
    </source>
</evidence>
<dbReference type="InterPro" id="IPR001086">
    <property type="entry name" value="Preph_deHydtase"/>
</dbReference>
<evidence type="ECO:0000256" key="4">
    <source>
        <dbReference type="ARBA" id="ARBA00023141"/>
    </source>
</evidence>
<evidence type="ECO:0000256" key="2">
    <source>
        <dbReference type="ARBA" id="ARBA00013147"/>
    </source>
</evidence>
<comment type="pathway">
    <text evidence="1">Amino-acid biosynthesis; L-phenylalanine biosynthesis; phenylpyruvate from prephenate: step 1/1.</text>
</comment>
<evidence type="ECO:0000256" key="8">
    <source>
        <dbReference type="PIRSR" id="PIRSR001500-2"/>
    </source>
</evidence>
<dbReference type="AlphaFoldDB" id="A0A1N7KHT8"/>